<evidence type="ECO:0000313" key="6">
    <source>
        <dbReference type="EMBL" id="MDD2176135.1"/>
    </source>
</evidence>
<reference evidence="6" key="1">
    <citation type="submission" date="2022-10" db="EMBL/GenBank/DDBJ databases">
        <title>Description of microaerobic benzene degrading bacteria.</title>
        <authorList>
            <person name="Bedics A."/>
            <person name="Tancsics A."/>
            <person name="Banerjee S."/>
        </authorList>
    </citation>
    <scope>NUCLEOTIDE SEQUENCE</scope>
    <source>
        <strain evidence="6">D2M1</strain>
    </source>
</reference>
<dbReference type="Pfam" id="PF13411">
    <property type="entry name" value="MerR_1"/>
    <property type="match status" value="1"/>
</dbReference>
<evidence type="ECO:0000256" key="1">
    <source>
        <dbReference type="ARBA" id="ARBA00022491"/>
    </source>
</evidence>
<dbReference type="PANTHER" id="PTHR30204:SF69">
    <property type="entry name" value="MERR-FAMILY TRANSCRIPTIONAL REGULATOR"/>
    <property type="match status" value="1"/>
</dbReference>
<comment type="caution">
    <text evidence="6">The sequence shown here is derived from an EMBL/GenBank/DDBJ whole genome shotgun (WGS) entry which is preliminary data.</text>
</comment>
<keyword evidence="3" id="KW-0238">DNA-binding</keyword>
<evidence type="ECO:0000313" key="7">
    <source>
        <dbReference type="Proteomes" id="UP001148932"/>
    </source>
</evidence>
<dbReference type="SUPFAM" id="SSF46955">
    <property type="entry name" value="Putative DNA-binding domain"/>
    <property type="match status" value="1"/>
</dbReference>
<accession>A0ABT5RR15</accession>
<keyword evidence="2" id="KW-0805">Transcription regulation</keyword>
<evidence type="ECO:0000256" key="4">
    <source>
        <dbReference type="ARBA" id="ARBA00023163"/>
    </source>
</evidence>
<dbReference type="RefSeq" id="WP_274106522.1">
    <property type="nucleotide sequence ID" value="NZ_JAPCKI010000001.1"/>
</dbReference>
<sequence>MRIGELAHCTSTTPKAIRLYESRGLLGTVARAGSYRHYGEADVARVLLIRRAQALGFRLSELDGLPHIDTAAGWDRMAQLVAGRRAAVAQELTRLAALDAQLALLEAELHTCDTLAVPVAPEACAAPSALALAVAPPAHNPAQFVATTTAGATGFGHP</sequence>
<dbReference type="SMART" id="SM00422">
    <property type="entry name" value="HTH_MERR"/>
    <property type="match status" value="1"/>
</dbReference>
<keyword evidence="4" id="KW-0804">Transcription</keyword>
<protein>
    <submittedName>
        <fullName evidence="6">MerR family transcriptional regulator</fullName>
    </submittedName>
</protein>
<evidence type="ECO:0000256" key="2">
    <source>
        <dbReference type="ARBA" id="ARBA00023015"/>
    </source>
</evidence>
<organism evidence="6 7">
    <name type="scientific">Acidovorax benzenivorans</name>
    <dbReference type="NCBI Taxonomy" id="2987520"/>
    <lineage>
        <taxon>Bacteria</taxon>
        <taxon>Pseudomonadati</taxon>
        <taxon>Pseudomonadota</taxon>
        <taxon>Betaproteobacteria</taxon>
        <taxon>Burkholderiales</taxon>
        <taxon>Comamonadaceae</taxon>
        <taxon>Acidovorax</taxon>
    </lineage>
</organism>
<dbReference type="InterPro" id="IPR000551">
    <property type="entry name" value="MerR-type_HTH_dom"/>
</dbReference>
<name>A0ABT5RR15_9BURK</name>
<proteinExistence type="predicted"/>
<gene>
    <name evidence="6" type="ORF">OIN59_01755</name>
</gene>
<dbReference type="InterPro" id="IPR009061">
    <property type="entry name" value="DNA-bd_dom_put_sf"/>
</dbReference>
<dbReference type="Gene3D" id="1.10.1660.10">
    <property type="match status" value="1"/>
</dbReference>
<feature type="domain" description="HTH merR-type" evidence="5">
    <location>
        <begin position="1"/>
        <end position="68"/>
    </location>
</feature>
<evidence type="ECO:0000259" key="5">
    <source>
        <dbReference type="PROSITE" id="PS50937"/>
    </source>
</evidence>
<dbReference type="Proteomes" id="UP001148932">
    <property type="component" value="Unassembled WGS sequence"/>
</dbReference>
<keyword evidence="7" id="KW-1185">Reference proteome</keyword>
<dbReference type="PANTHER" id="PTHR30204">
    <property type="entry name" value="REDOX-CYCLING DRUG-SENSING TRANSCRIPTIONAL ACTIVATOR SOXR"/>
    <property type="match status" value="1"/>
</dbReference>
<evidence type="ECO:0000256" key="3">
    <source>
        <dbReference type="ARBA" id="ARBA00023125"/>
    </source>
</evidence>
<dbReference type="InterPro" id="IPR047057">
    <property type="entry name" value="MerR_fam"/>
</dbReference>
<dbReference type="EMBL" id="JAPCKI010000001">
    <property type="protein sequence ID" value="MDD2176135.1"/>
    <property type="molecule type" value="Genomic_DNA"/>
</dbReference>
<dbReference type="PRINTS" id="PR00040">
    <property type="entry name" value="HTHMERR"/>
</dbReference>
<keyword evidence="1" id="KW-0678">Repressor</keyword>
<dbReference type="PROSITE" id="PS50937">
    <property type="entry name" value="HTH_MERR_2"/>
    <property type="match status" value="1"/>
</dbReference>